<keyword evidence="4" id="KW-0503">Monooxygenase</keyword>
<dbReference type="InterPro" id="IPR020020">
    <property type="entry name" value="Luciferase-type_oxidoreductase"/>
</dbReference>
<keyword evidence="1" id="KW-0285">Flavoprotein</keyword>
<evidence type="ECO:0000313" key="6">
    <source>
        <dbReference type="EMBL" id="KGH07206.1"/>
    </source>
</evidence>
<evidence type="ECO:0000256" key="2">
    <source>
        <dbReference type="ARBA" id="ARBA00022643"/>
    </source>
</evidence>
<dbReference type="Gene3D" id="3.20.20.30">
    <property type="entry name" value="Luciferase-like domain"/>
    <property type="match status" value="1"/>
</dbReference>
<evidence type="ECO:0000256" key="3">
    <source>
        <dbReference type="ARBA" id="ARBA00023002"/>
    </source>
</evidence>
<name>A0A0E3BW43_9BURK</name>
<dbReference type="PANTHER" id="PTHR30011:SF16">
    <property type="entry name" value="C2H2 FINGER DOMAIN TRANSCRIPTION FACTOR (EUROFUNG)-RELATED"/>
    <property type="match status" value="1"/>
</dbReference>
<dbReference type="SUPFAM" id="SSF51679">
    <property type="entry name" value="Bacterial luciferase-like"/>
    <property type="match status" value="1"/>
</dbReference>
<dbReference type="Pfam" id="PF00296">
    <property type="entry name" value="Bac_luciferase"/>
    <property type="match status" value="1"/>
</dbReference>
<evidence type="ECO:0000256" key="4">
    <source>
        <dbReference type="ARBA" id="ARBA00023033"/>
    </source>
</evidence>
<organism evidence="6 7">
    <name type="scientific">Comamonas thiooxydans</name>
    <dbReference type="NCBI Taxonomy" id="363952"/>
    <lineage>
        <taxon>Bacteria</taxon>
        <taxon>Pseudomonadati</taxon>
        <taxon>Pseudomonadota</taxon>
        <taxon>Betaproteobacteria</taxon>
        <taxon>Burkholderiales</taxon>
        <taxon>Comamonadaceae</taxon>
        <taxon>Comamonas</taxon>
    </lineage>
</organism>
<proteinExistence type="predicted"/>
<evidence type="ECO:0000313" key="7">
    <source>
        <dbReference type="Proteomes" id="UP000029549"/>
    </source>
</evidence>
<dbReference type="Proteomes" id="UP000029549">
    <property type="component" value="Unassembled WGS sequence"/>
</dbReference>
<keyword evidence="2" id="KW-0288">FMN</keyword>
<comment type="caution">
    <text evidence="6">The sequence shown here is derived from an EMBL/GenBank/DDBJ whole genome shotgun (WGS) entry which is preliminary data.</text>
</comment>
<dbReference type="NCBIfam" id="TIGR03571">
    <property type="entry name" value="lucif_BA3436"/>
    <property type="match status" value="1"/>
</dbReference>
<dbReference type="GO" id="GO:0004497">
    <property type="term" value="F:monooxygenase activity"/>
    <property type="evidence" value="ECO:0007669"/>
    <property type="project" value="UniProtKB-KW"/>
</dbReference>
<dbReference type="RefSeq" id="WP_034395411.1">
    <property type="nucleotide sequence ID" value="NZ_AWTO01000174.1"/>
</dbReference>
<dbReference type="EMBL" id="AWTP01000135">
    <property type="protein sequence ID" value="KGH07206.1"/>
    <property type="molecule type" value="Genomic_DNA"/>
</dbReference>
<dbReference type="InterPro" id="IPR011251">
    <property type="entry name" value="Luciferase-like_dom"/>
</dbReference>
<evidence type="ECO:0000256" key="1">
    <source>
        <dbReference type="ARBA" id="ARBA00022630"/>
    </source>
</evidence>
<keyword evidence="3" id="KW-0560">Oxidoreductase</keyword>
<sequence>MTAGINNALANHPGFNRVFGKGRLTMGFILPVEGYPNAATPTLADHLAMTRLAEELGFAALWARDVPLLDPHFGDAGQMLDPYVYLGYLAGQTQKIALGTASTVLTLRHPIHTAKEAASVDFLSNGRVVLGVASGDRPVEYPAFGLEHEFESRGERFREAFSTIRAVTEGSFPEHSSNRFGRMSGHVDMLPKPVHGRLPMLVTGRSRQELSWIAENADGWLFYNVRLEHLGDLLKEWNGAVQQAAGPDAFKPYAQGFFFDLAANPNEPLMSMGPMLRGGRNSYIAFLSHAQALGVNHVAMNLKASRRPAREVLYELAEHVLPLFPSLSI</sequence>
<protein>
    <submittedName>
        <fullName evidence="6">Luciferase</fullName>
    </submittedName>
</protein>
<accession>A0A0E3BW43</accession>
<feature type="domain" description="Luciferase-like" evidence="5">
    <location>
        <begin position="35"/>
        <end position="258"/>
    </location>
</feature>
<dbReference type="InterPro" id="IPR036661">
    <property type="entry name" value="Luciferase-like_sf"/>
</dbReference>
<gene>
    <name evidence="6" type="ORF">P608_21240</name>
</gene>
<dbReference type="PANTHER" id="PTHR30011">
    <property type="entry name" value="ALKANESULFONATE MONOOXYGENASE-RELATED"/>
    <property type="match status" value="1"/>
</dbReference>
<keyword evidence="7" id="KW-1185">Reference proteome</keyword>
<reference evidence="6 7" key="1">
    <citation type="submission" date="2013-09" db="EMBL/GenBank/DDBJ databases">
        <title>High correlation between genotypes and phenotypes of environmental bacteria Comamonas testosteroni strains.</title>
        <authorList>
            <person name="Liu L."/>
            <person name="Zhu W."/>
            <person name="Xia X."/>
            <person name="Xu B."/>
            <person name="Luo M."/>
            <person name="Wang G."/>
        </authorList>
    </citation>
    <scope>NUCLEOTIDE SEQUENCE [LARGE SCALE GENOMIC DNA]</scope>
    <source>
        <strain evidence="6 7">DF2</strain>
    </source>
</reference>
<dbReference type="InterPro" id="IPR051260">
    <property type="entry name" value="Diverse_substr_monoxygenases"/>
</dbReference>
<dbReference type="AlphaFoldDB" id="A0A0E3BW43"/>
<evidence type="ECO:0000259" key="5">
    <source>
        <dbReference type="Pfam" id="PF00296"/>
    </source>
</evidence>
<dbReference type="GO" id="GO:0016705">
    <property type="term" value="F:oxidoreductase activity, acting on paired donors, with incorporation or reduction of molecular oxygen"/>
    <property type="evidence" value="ECO:0007669"/>
    <property type="project" value="InterPro"/>
</dbReference>